<feature type="compositionally biased region" description="Basic and acidic residues" evidence="1">
    <location>
        <begin position="661"/>
        <end position="677"/>
    </location>
</feature>
<evidence type="ECO:0000256" key="1">
    <source>
        <dbReference type="SAM" id="MobiDB-lite"/>
    </source>
</evidence>
<proteinExistence type="predicted"/>
<organism evidence="2 3">
    <name type="scientific">Toxoplasma gondii TgCatPRC2</name>
    <dbReference type="NCBI Taxonomy" id="1130821"/>
    <lineage>
        <taxon>Eukaryota</taxon>
        <taxon>Sar</taxon>
        <taxon>Alveolata</taxon>
        <taxon>Apicomplexa</taxon>
        <taxon>Conoidasida</taxon>
        <taxon>Coccidia</taxon>
        <taxon>Eucoccidiorida</taxon>
        <taxon>Eimeriorina</taxon>
        <taxon>Sarcocystidae</taxon>
        <taxon>Toxoplasma</taxon>
    </lineage>
</organism>
<feature type="region of interest" description="Disordered" evidence="1">
    <location>
        <begin position="229"/>
        <end position="285"/>
    </location>
</feature>
<feature type="compositionally biased region" description="Basic and acidic residues" evidence="1">
    <location>
        <begin position="134"/>
        <end position="158"/>
    </location>
</feature>
<dbReference type="VEuPathDB" id="ToxoDB:TGPRC2_220175"/>
<dbReference type="OrthoDB" id="10461342at2759"/>
<accession>A0A151H1M5</accession>
<feature type="region of interest" description="Disordered" evidence="1">
    <location>
        <begin position="106"/>
        <end position="184"/>
    </location>
</feature>
<feature type="region of interest" description="Disordered" evidence="1">
    <location>
        <begin position="509"/>
        <end position="538"/>
    </location>
</feature>
<reference evidence="3" key="1">
    <citation type="submission" date="2016-03" db="EMBL/GenBank/DDBJ databases">
        <authorList>
            <person name="Sibley D."/>
            <person name="Venepally P."/>
            <person name="Karamycheva S."/>
            <person name="Hadjithomas M."/>
            <person name="Khan A."/>
            <person name="Brunk B."/>
            <person name="Roos D."/>
            <person name="Caler E."/>
            <person name="Lorenzi H."/>
        </authorList>
    </citation>
    <scope>NUCLEOTIDE SEQUENCE [LARGE SCALE GENOMIC DNA]</scope>
    <source>
        <strain evidence="3">TgCatPRC2</strain>
    </source>
</reference>
<evidence type="ECO:0000313" key="2">
    <source>
        <dbReference type="EMBL" id="KYK63255.1"/>
    </source>
</evidence>
<protein>
    <submittedName>
        <fullName evidence="2">Uncharacterized protein</fullName>
    </submittedName>
</protein>
<comment type="caution">
    <text evidence="2">The sequence shown here is derived from an EMBL/GenBank/DDBJ whole genome shotgun (WGS) entry which is preliminary data.</text>
</comment>
<feature type="compositionally biased region" description="Polar residues" evidence="1">
    <location>
        <begin position="167"/>
        <end position="177"/>
    </location>
</feature>
<evidence type="ECO:0000313" key="3">
    <source>
        <dbReference type="Proteomes" id="UP000075225"/>
    </source>
</evidence>
<feature type="compositionally biased region" description="Polar residues" evidence="1">
    <location>
        <begin position="246"/>
        <end position="271"/>
    </location>
</feature>
<dbReference type="EMBL" id="AHZP02002707">
    <property type="protein sequence ID" value="KYK63255.1"/>
    <property type="molecule type" value="Genomic_DNA"/>
</dbReference>
<feature type="compositionally biased region" description="Basic and acidic residues" evidence="1">
    <location>
        <begin position="272"/>
        <end position="285"/>
    </location>
</feature>
<dbReference type="AlphaFoldDB" id="A0A151H1M5"/>
<feature type="region of interest" description="Disordered" evidence="1">
    <location>
        <begin position="637"/>
        <end position="677"/>
    </location>
</feature>
<sequence>MTAEGAGSGRRGLPRQFLQDDKLSDVSGFPSSSTSSLSPSSAGSSSVPSSSASSRPSSSSSPSTSARPARSLSSLLPSSSPSSPSCSLAGDAAFFVTQRVEEVSPQFAVLGDVPVSLTDSTRSVEGEEEVPAGRQKEEGRRSCRACREREEGSSRREEPEEPTSASPFRQETNGQETSVREKKEQARVLNRAALYEVFQDGGSFAQMPWRVLDASQPWLLKARLSAAGEKAASMDREEKAVDETRFSSSQPSAELSATPGSLSFASETSTPECEREGERGEDGARKDGESWALVLLLTDCRFCWGAGFTAEDLARLHQTSSPATAAFLAISTEVLPRTLYNLLISRSSTKSVSIQVVSSPCPSLSSSPLPSSAAACSLPTASLEPECGRQLVLSALLDGILPLRFVFPLPCLPAASSLLRQQLFLPFFSILRVYESLLFRLQTQVLSLANADCQPAAATATHAEAKLIQQVLREIASQVSASFLVPRENAQETLAGNLHTVSEVARVPQIDLTQPLRSPPPRAASEPRVSEASAEPEDARNARFAAFPECSRLTAAAYFATTREFLPPRCRTSFRDFRAASRTAPSTERAPKIDSESSACTEGNKNGEKDAAFPSTSSEAAASLDIQKNLLISAKKIVRRRKPEGDGPDRRRLRFATKKLTQKDGGRHRHCDEKGEY</sequence>
<gene>
    <name evidence="2" type="ORF">TGPRC2_220175</name>
</gene>
<name>A0A151H1M5_TOXGO</name>
<feature type="compositionally biased region" description="Gly residues" evidence="1">
    <location>
        <begin position="1"/>
        <end position="10"/>
    </location>
</feature>
<feature type="region of interest" description="Disordered" evidence="1">
    <location>
        <begin position="1"/>
        <end position="88"/>
    </location>
</feature>
<dbReference type="Proteomes" id="UP000075225">
    <property type="component" value="Unassembled WGS sequence"/>
</dbReference>
<feature type="compositionally biased region" description="Basic and acidic residues" evidence="1">
    <location>
        <begin position="232"/>
        <end position="245"/>
    </location>
</feature>
<feature type="region of interest" description="Disordered" evidence="1">
    <location>
        <begin position="579"/>
        <end position="620"/>
    </location>
</feature>
<feature type="compositionally biased region" description="Low complexity" evidence="1">
    <location>
        <begin position="30"/>
        <end position="88"/>
    </location>
</feature>